<accession>A0ACC2T3M2</accession>
<evidence type="ECO:0000313" key="1">
    <source>
        <dbReference type="EMBL" id="KAJ9069090.1"/>
    </source>
</evidence>
<evidence type="ECO:0000313" key="2">
    <source>
        <dbReference type="Proteomes" id="UP001165960"/>
    </source>
</evidence>
<proteinExistence type="predicted"/>
<gene>
    <name evidence="1" type="primary">RRP46_1</name>
    <name evidence="1" type="ORF">DSO57_1021984</name>
</gene>
<reference evidence="1" key="1">
    <citation type="submission" date="2022-04" db="EMBL/GenBank/DDBJ databases">
        <title>Genome of the entomopathogenic fungus Entomophthora muscae.</title>
        <authorList>
            <person name="Elya C."/>
            <person name="Lovett B.R."/>
            <person name="Lee E."/>
            <person name="Macias A.M."/>
            <person name="Hajek A.E."/>
            <person name="De Bivort B.L."/>
            <person name="Kasson M.T."/>
            <person name="De Fine Licht H.H."/>
            <person name="Stajich J.E."/>
        </authorList>
    </citation>
    <scope>NUCLEOTIDE SEQUENCE</scope>
    <source>
        <strain evidence="1">Berkeley</strain>
    </source>
</reference>
<sequence>MSSKRIDNRKANQLRPFVTNQGLLSNADGSAEFCSGNHSITCGVYGPIEGRHNEILGEAHVEVNYKPSSSIPGPETKLYEVAVRKTFDHVILKSLHPRSMIQINLQPLNIDGEQVSLAINCTMLALIDSGLPLSSMLGAVSCSISDQGTILLDPTTEEISSATSVHTFVFSSEVAKQDQAEIVFNESAGVYTFEQYSECFGMCLNAAKETISFLRDAIPKK</sequence>
<dbReference type="EMBL" id="QTSX02003659">
    <property type="protein sequence ID" value="KAJ9069090.1"/>
    <property type="molecule type" value="Genomic_DNA"/>
</dbReference>
<keyword evidence="2" id="KW-1185">Reference proteome</keyword>
<name>A0ACC2T3M2_9FUNG</name>
<organism evidence="1 2">
    <name type="scientific">Entomophthora muscae</name>
    <dbReference type="NCBI Taxonomy" id="34485"/>
    <lineage>
        <taxon>Eukaryota</taxon>
        <taxon>Fungi</taxon>
        <taxon>Fungi incertae sedis</taxon>
        <taxon>Zoopagomycota</taxon>
        <taxon>Entomophthoromycotina</taxon>
        <taxon>Entomophthoromycetes</taxon>
        <taxon>Entomophthorales</taxon>
        <taxon>Entomophthoraceae</taxon>
        <taxon>Entomophthora</taxon>
    </lineage>
</organism>
<dbReference type="Proteomes" id="UP001165960">
    <property type="component" value="Unassembled WGS sequence"/>
</dbReference>
<protein>
    <submittedName>
        <fullName evidence="1">Exosome non-catalytic core subunit rrp46</fullName>
    </submittedName>
</protein>
<comment type="caution">
    <text evidence="1">The sequence shown here is derived from an EMBL/GenBank/DDBJ whole genome shotgun (WGS) entry which is preliminary data.</text>
</comment>